<dbReference type="Pfam" id="PF04185">
    <property type="entry name" value="Phosphoesterase"/>
    <property type="match status" value="1"/>
</dbReference>
<dbReference type="GO" id="GO:0005783">
    <property type="term" value="C:endoplasmic reticulum"/>
    <property type="evidence" value="ECO:0007669"/>
    <property type="project" value="GOC"/>
</dbReference>
<dbReference type="Pfam" id="PF03248">
    <property type="entry name" value="Rer1"/>
    <property type="match status" value="1"/>
</dbReference>
<evidence type="ECO:0000256" key="2">
    <source>
        <dbReference type="ARBA" id="ARBA00006070"/>
    </source>
</evidence>
<dbReference type="Gene3D" id="3.40.720.10">
    <property type="entry name" value="Alkaline Phosphatase, subunit A"/>
    <property type="match status" value="1"/>
</dbReference>
<proteinExistence type="inferred from homology"/>
<dbReference type="Proteomes" id="UP001211065">
    <property type="component" value="Unassembled WGS sequence"/>
</dbReference>
<evidence type="ECO:0000256" key="5">
    <source>
        <dbReference type="ARBA" id="ARBA00022989"/>
    </source>
</evidence>
<evidence type="ECO:0000313" key="9">
    <source>
        <dbReference type="EMBL" id="KAJ3215884.1"/>
    </source>
</evidence>
<evidence type="ECO:0000256" key="4">
    <source>
        <dbReference type="ARBA" id="ARBA00022801"/>
    </source>
</evidence>
<sequence>GTLAGVRGFQDPNVQMKKNKNSIFLQADKNSPDKVNNETILMPWLLSTYEGQCLTGGSNQRYETVMAWNSSNENTVEILGVNSMSYFDRSGIPFYYSLADNYLIGDNYKESVMANTCPNRVVYMAGTTMPERDYNGKNIPVESNSVQNKPYMDWETFPEHLEKHNITWRIWQNSLDLYDSNALSWFEQYQPKNNNTALIEKALTFFSLAEFQKACANGTLPQISWVISEQQLSEHPPWLPNSGEYFISQVSKAIITGKHANSTAAIINYDESGGFFDHVDPEVPAFGTPYTWVLKDRLFKNQPAPVGPGPRVPFFIISPYTKGKVVFSENSDHTSTLLFLEQWVLAKFQINITFPLISKWHREHMSDLVNAFDFTETNLTMNLLPTVKKPQQNVFTKVFVSSELCLTSQHFNGIPTPPYKNQTFPSVEAGFRTVRGYPLQGRFFTLESGKFSLTTYKYEVQLRPTIIKRNDPQQLFIFLETYGEKNRFKIKSLKVKNETGKSYCLNFDLNLVKCAIAPIWDFKMSEEVENNQGYEITFQNKYFLLGISLLMQNPTINLQPSTPISPSGVDSSTTTAAQIQRQAQWTQMRYQSLLDYLTPLTTFRWTTTVALFFLYFLRVFTAQGWYIITYALGIYLLNLFLAFLTPKIDPSLELDTDPNDEGMSLPTKGNDEFKPFIRRLPEFKFWHACTRAVTLALLCTTTRATDIPVFWPILLMNSTNQSFWEELIEKQGSSINADKDNKTEKNFEETKSNFELPTFDEDNIGIKYWERIRTNWTANHEPFNPILHRHSTMSLPSSPKKQSDLLDSSNLKSNFNLNSNNDRKKLLQHIKKDHYDLIYKNIISQRSFSEPVPLDFLVKVLVHGWEKEGL</sequence>
<dbReference type="PANTHER" id="PTHR10743">
    <property type="entry name" value="PROTEIN RER1"/>
    <property type="match status" value="1"/>
</dbReference>
<accession>A0AAD5XUG5</accession>
<dbReference type="InterPro" id="IPR017850">
    <property type="entry name" value="Alkaline_phosphatase_core_sf"/>
</dbReference>
<gene>
    <name evidence="9" type="ORF">HK099_006160</name>
</gene>
<keyword evidence="3 7" id="KW-0812">Transmembrane</keyword>
<reference evidence="9" key="1">
    <citation type="submission" date="2020-05" db="EMBL/GenBank/DDBJ databases">
        <title>Phylogenomic resolution of chytrid fungi.</title>
        <authorList>
            <person name="Stajich J.E."/>
            <person name="Amses K."/>
            <person name="Simmons R."/>
            <person name="Seto K."/>
            <person name="Myers J."/>
            <person name="Bonds A."/>
            <person name="Quandt C.A."/>
            <person name="Barry K."/>
            <person name="Liu P."/>
            <person name="Grigoriev I."/>
            <person name="Longcore J.E."/>
            <person name="James T.Y."/>
        </authorList>
    </citation>
    <scope>NUCLEOTIDE SEQUENCE</scope>
    <source>
        <strain evidence="9">JEL0476</strain>
    </source>
</reference>
<dbReference type="InterPro" id="IPR007312">
    <property type="entry name" value="Phosphoesterase"/>
</dbReference>
<evidence type="ECO:0000259" key="8">
    <source>
        <dbReference type="Pfam" id="PF13259"/>
    </source>
</evidence>
<keyword evidence="6 7" id="KW-0472">Membrane</keyword>
<feature type="transmembrane region" description="Helical" evidence="7">
    <location>
        <begin position="624"/>
        <end position="644"/>
    </location>
</feature>
<keyword evidence="5 7" id="KW-1133">Transmembrane helix</keyword>
<dbReference type="Pfam" id="PF13259">
    <property type="entry name" value="clamp_Gag1-like"/>
    <property type="match status" value="1"/>
</dbReference>
<dbReference type="GO" id="GO:0016788">
    <property type="term" value="F:hydrolase activity, acting on ester bonds"/>
    <property type="evidence" value="ECO:0007669"/>
    <property type="project" value="InterPro"/>
</dbReference>
<dbReference type="EMBL" id="JADGJW010000514">
    <property type="protein sequence ID" value="KAJ3215884.1"/>
    <property type="molecule type" value="Genomic_DNA"/>
</dbReference>
<comment type="similarity">
    <text evidence="2">Belongs to the RER1 family.</text>
</comment>
<dbReference type="GO" id="GO:0006621">
    <property type="term" value="P:protein retention in ER lumen"/>
    <property type="evidence" value="ECO:0007669"/>
    <property type="project" value="TreeGrafter"/>
</dbReference>
<dbReference type="GO" id="GO:0006890">
    <property type="term" value="P:retrograde vesicle-mediated transport, Golgi to endoplasmic reticulum"/>
    <property type="evidence" value="ECO:0007669"/>
    <property type="project" value="TreeGrafter"/>
</dbReference>
<comment type="subcellular location">
    <subcellularLocation>
        <location evidence="1">Membrane</location>
        <topology evidence="1">Multi-pass membrane protein</topology>
    </subcellularLocation>
</comment>
<keyword evidence="4" id="KW-0378">Hydrolase</keyword>
<name>A0AAD5XUG5_9FUNG</name>
<dbReference type="PANTHER" id="PTHR10743:SF0">
    <property type="entry name" value="PROTEIN RER1"/>
    <property type="match status" value="1"/>
</dbReference>
<evidence type="ECO:0000256" key="3">
    <source>
        <dbReference type="ARBA" id="ARBA00022692"/>
    </source>
</evidence>
<dbReference type="InterPro" id="IPR004932">
    <property type="entry name" value="Rer1"/>
</dbReference>
<organism evidence="9 10">
    <name type="scientific">Clydaea vesicula</name>
    <dbReference type="NCBI Taxonomy" id="447962"/>
    <lineage>
        <taxon>Eukaryota</taxon>
        <taxon>Fungi</taxon>
        <taxon>Fungi incertae sedis</taxon>
        <taxon>Chytridiomycota</taxon>
        <taxon>Chytridiomycota incertae sedis</taxon>
        <taxon>Chytridiomycetes</taxon>
        <taxon>Lobulomycetales</taxon>
        <taxon>Lobulomycetaceae</taxon>
        <taxon>Clydaea</taxon>
    </lineage>
</organism>
<keyword evidence="10" id="KW-1185">Reference proteome</keyword>
<feature type="transmembrane region" description="Helical" evidence="7">
    <location>
        <begin position="596"/>
        <end position="617"/>
    </location>
</feature>
<evidence type="ECO:0000256" key="7">
    <source>
        <dbReference type="SAM" id="Phobius"/>
    </source>
</evidence>
<dbReference type="InterPro" id="IPR025124">
    <property type="entry name" value="Gag1-like_clamp"/>
</dbReference>
<protein>
    <recommendedName>
        <fullName evidence="8">Gag1-like clamp domain-containing protein</fullName>
    </recommendedName>
</protein>
<evidence type="ECO:0000256" key="1">
    <source>
        <dbReference type="ARBA" id="ARBA00004141"/>
    </source>
</evidence>
<feature type="domain" description="Gag1-like clamp" evidence="8">
    <location>
        <begin position="746"/>
        <end position="869"/>
    </location>
</feature>
<comment type="caution">
    <text evidence="9">The sequence shown here is derived from an EMBL/GenBank/DDBJ whole genome shotgun (WGS) entry which is preliminary data.</text>
</comment>
<evidence type="ECO:0000256" key="6">
    <source>
        <dbReference type="ARBA" id="ARBA00023136"/>
    </source>
</evidence>
<feature type="non-terminal residue" evidence="9">
    <location>
        <position position="870"/>
    </location>
</feature>
<dbReference type="GO" id="GO:0000139">
    <property type="term" value="C:Golgi membrane"/>
    <property type="evidence" value="ECO:0007669"/>
    <property type="project" value="TreeGrafter"/>
</dbReference>
<evidence type="ECO:0000313" key="10">
    <source>
        <dbReference type="Proteomes" id="UP001211065"/>
    </source>
</evidence>
<dbReference type="AlphaFoldDB" id="A0AAD5XUG5"/>